<evidence type="ECO:0000256" key="1">
    <source>
        <dbReference type="ARBA" id="ARBA00005086"/>
    </source>
</evidence>
<dbReference type="Gene3D" id="1.10.1040.10">
    <property type="entry name" value="N-(1-d-carboxylethyl)-l-norvaline Dehydrogenase, domain 2"/>
    <property type="match status" value="1"/>
</dbReference>
<dbReference type="SUPFAM" id="SSF48179">
    <property type="entry name" value="6-phosphogluconate dehydrogenase C-terminal domain-like"/>
    <property type="match status" value="1"/>
</dbReference>
<proteinExistence type="inferred from homology"/>
<evidence type="ECO:0000256" key="3">
    <source>
        <dbReference type="ARBA" id="ARBA00023002"/>
    </source>
</evidence>
<dbReference type="InterPro" id="IPR036291">
    <property type="entry name" value="NAD(P)-bd_dom_sf"/>
</dbReference>
<feature type="domain" description="3-hydroxyacyl-CoA dehydrogenase C-terminal" evidence="4">
    <location>
        <begin position="189"/>
        <end position="285"/>
    </location>
</feature>
<protein>
    <submittedName>
        <fullName evidence="6">3-hydroxybutyryl-CoA dehydrogenase</fullName>
    </submittedName>
</protein>
<keyword evidence="3" id="KW-0560">Oxidoreductase</keyword>
<dbReference type="InterPro" id="IPR022694">
    <property type="entry name" value="3-OHacyl-CoA_DH"/>
</dbReference>
<dbReference type="Pfam" id="PF00725">
    <property type="entry name" value="3HCDH"/>
    <property type="match status" value="1"/>
</dbReference>
<dbReference type="Gene3D" id="3.40.50.720">
    <property type="entry name" value="NAD(P)-binding Rossmann-like Domain"/>
    <property type="match status" value="1"/>
</dbReference>
<dbReference type="InterPro" id="IPR006108">
    <property type="entry name" value="3HC_DH_C"/>
</dbReference>
<dbReference type="EMBL" id="BAAARV010000064">
    <property type="protein sequence ID" value="GAA2366398.1"/>
    <property type="molecule type" value="Genomic_DNA"/>
</dbReference>
<keyword evidence="7" id="KW-1185">Reference proteome</keyword>
<dbReference type="InterPro" id="IPR013328">
    <property type="entry name" value="6PGD_dom2"/>
</dbReference>
<dbReference type="InterPro" id="IPR008927">
    <property type="entry name" value="6-PGluconate_DH-like_C_sf"/>
</dbReference>
<comment type="caution">
    <text evidence="6">The sequence shown here is derived from an EMBL/GenBank/DDBJ whole genome shotgun (WGS) entry which is preliminary data.</text>
</comment>
<dbReference type="PANTHER" id="PTHR48075:SF9">
    <property type="entry name" value="3-HYDROXYBUTYRYL-COA DEHYDROGENASE"/>
    <property type="match status" value="1"/>
</dbReference>
<dbReference type="NCBIfam" id="NF005875">
    <property type="entry name" value="PRK07819.1"/>
    <property type="match status" value="1"/>
</dbReference>
<evidence type="ECO:0000259" key="5">
    <source>
        <dbReference type="Pfam" id="PF02737"/>
    </source>
</evidence>
<dbReference type="PANTHER" id="PTHR48075">
    <property type="entry name" value="3-HYDROXYACYL-COA DEHYDROGENASE FAMILY PROTEIN"/>
    <property type="match status" value="1"/>
</dbReference>
<evidence type="ECO:0000313" key="7">
    <source>
        <dbReference type="Proteomes" id="UP001501444"/>
    </source>
</evidence>
<sequence>MSDIQRVGIVGCGIMGSGIADVCARRDVDVMVAVAGPASAEAGRKRVTGSLDKGVRKGAVTEQERDAALSRIRFTTDLGDLADRQLVIEAVREHEPTKLEIFATLDKVVSDPDAILASNTSAIPIIRLARATGRAAQVIGVHFFNPVTALPLVELVGSLLTAPRTRERAGAFVTTVLGKRVVAAPDRAGFVVNALLIPYLVSAIRMAGAGLVTAEAIDSAMTLGCAHPVGPLRLADMIGLDTVASIASSLYEESHDPAVAPPPALLRMVEAGLLGKKSGQGFYAY</sequence>
<accession>A0ABP5U3D8</accession>
<organism evidence="6 7">
    <name type="scientific">Dactylosporangium salmoneum</name>
    <dbReference type="NCBI Taxonomy" id="53361"/>
    <lineage>
        <taxon>Bacteria</taxon>
        <taxon>Bacillati</taxon>
        <taxon>Actinomycetota</taxon>
        <taxon>Actinomycetes</taxon>
        <taxon>Micromonosporales</taxon>
        <taxon>Micromonosporaceae</taxon>
        <taxon>Dactylosporangium</taxon>
    </lineage>
</organism>
<feature type="domain" description="3-hydroxyacyl-CoA dehydrogenase NAD binding" evidence="5">
    <location>
        <begin position="7"/>
        <end position="184"/>
    </location>
</feature>
<gene>
    <name evidence="6" type="ORF">GCM10010170_065250</name>
</gene>
<dbReference type="InterPro" id="IPR006176">
    <property type="entry name" value="3-OHacyl-CoA_DH_NAD-bd"/>
</dbReference>
<evidence type="ECO:0000313" key="6">
    <source>
        <dbReference type="EMBL" id="GAA2366398.1"/>
    </source>
</evidence>
<dbReference type="Pfam" id="PF02737">
    <property type="entry name" value="3HCDH_N"/>
    <property type="match status" value="1"/>
</dbReference>
<dbReference type="RefSeq" id="WP_344616414.1">
    <property type="nucleotide sequence ID" value="NZ_BAAARV010000064.1"/>
</dbReference>
<dbReference type="Proteomes" id="UP001501444">
    <property type="component" value="Unassembled WGS sequence"/>
</dbReference>
<name>A0ABP5U3D8_9ACTN</name>
<comment type="pathway">
    <text evidence="1">Lipid metabolism; butanoate metabolism.</text>
</comment>
<evidence type="ECO:0000256" key="2">
    <source>
        <dbReference type="ARBA" id="ARBA00009463"/>
    </source>
</evidence>
<comment type="similarity">
    <text evidence="2">Belongs to the 3-hydroxyacyl-CoA dehydrogenase family.</text>
</comment>
<dbReference type="PIRSF" id="PIRSF000105">
    <property type="entry name" value="HCDH"/>
    <property type="match status" value="1"/>
</dbReference>
<evidence type="ECO:0000259" key="4">
    <source>
        <dbReference type="Pfam" id="PF00725"/>
    </source>
</evidence>
<reference evidence="7" key="1">
    <citation type="journal article" date="2019" name="Int. J. Syst. Evol. Microbiol.">
        <title>The Global Catalogue of Microorganisms (GCM) 10K type strain sequencing project: providing services to taxonomists for standard genome sequencing and annotation.</title>
        <authorList>
            <consortium name="The Broad Institute Genomics Platform"/>
            <consortium name="The Broad Institute Genome Sequencing Center for Infectious Disease"/>
            <person name="Wu L."/>
            <person name="Ma J."/>
        </authorList>
    </citation>
    <scope>NUCLEOTIDE SEQUENCE [LARGE SCALE GENOMIC DNA]</scope>
    <source>
        <strain evidence="7">JCM 3272</strain>
    </source>
</reference>
<dbReference type="SUPFAM" id="SSF51735">
    <property type="entry name" value="NAD(P)-binding Rossmann-fold domains"/>
    <property type="match status" value="1"/>
</dbReference>